<evidence type="ECO:0000256" key="6">
    <source>
        <dbReference type="SAM" id="MobiDB-lite"/>
    </source>
</evidence>
<feature type="region of interest" description="Disordered" evidence="6">
    <location>
        <begin position="1"/>
        <end position="27"/>
    </location>
</feature>
<gene>
    <name evidence="8" type="ORF">D9543_07330</name>
</gene>
<evidence type="ECO:0000256" key="2">
    <source>
        <dbReference type="ARBA" id="ARBA00022801"/>
    </source>
</evidence>
<dbReference type="PANTHER" id="PTHR11070:SF45">
    <property type="entry name" value="DNA 3'-5' HELICASE"/>
    <property type="match status" value="1"/>
</dbReference>
<dbReference type="Proteomes" id="UP000270649">
    <property type="component" value="Unassembled WGS sequence"/>
</dbReference>
<keyword evidence="1 5" id="KW-0547">Nucleotide-binding</keyword>
<keyword evidence="4 5" id="KW-0067">ATP-binding</keyword>
<dbReference type="SUPFAM" id="SSF52540">
    <property type="entry name" value="P-loop containing nucleoside triphosphate hydrolases"/>
    <property type="match status" value="1"/>
</dbReference>
<evidence type="ECO:0000313" key="8">
    <source>
        <dbReference type="EMBL" id="RMB59373.1"/>
    </source>
</evidence>
<dbReference type="Pfam" id="PF00580">
    <property type="entry name" value="UvrD-helicase"/>
    <property type="match status" value="1"/>
</dbReference>
<evidence type="ECO:0000259" key="7">
    <source>
        <dbReference type="PROSITE" id="PS51198"/>
    </source>
</evidence>
<accession>A0A3M0GCR5</accession>
<dbReference type="InterPro" id="IPR000212">
    <property type="entry name" value="DNA_helicase_UvrD/REP"/>
</dbReference>
<dbReference type="Pfam" id="PF01443">
    <property type="entry name" value="Viral_helicase1"/>
    <property type="match status" value="1"/>
</dbReference>
<dbReference type="InterPro" id="IPR027351">
    <property type="entry name" value="(+)RNA_virus_helicase_core_dom"/>
</dbReference>
<dbReference type="Gene3D" id="3.40.50.300">
    <property type="entry name" value="P-loop containing nucleotide triphosphate hydrolases"/>
    <property type="match status" value="3"/>
</dbReference>
<keyword evidence="3 5" id="KW-0347">Helicase</keyword>
<evidence type="ECO:0000256" key="4">
    <source>
        <dbReference type="ARBA" id="ARBA00022840"/>
    </source>
</evidence>
<dbReference type="PANTHER" id="PTHR11070">
    <property type="entry name" value="UVRD / RECB / PCRA DNA HELICASE FAMILY MEMBER"/>
    <property type="match status" value="1"/>
</dbReference>
<dbReference type="GO" id="GO:0016787">
    <property type="term" value="F:hydrolase activity"/>
    <property type="evidence" value="ECO:0007669"/>
    <property type="project" value="UniProtKB-UniRule"/>
</dbReference>
<name>A0A3M0GCR5_9CORY</name>
<protein>
    <submittedName>
        <fullName evidence="8">Helicase</fullName>
    </submittedName>
</protein>
<sequence length="755" mass="82829">MNFAPKKSPATHSPAAASSTSSGDHTENAGISTIEAEQNYVDGLFNRLDDEVAAANARLNEVQAEVDPATPDADALVRRETEYHGLQAKLDRLNVAQMGLVFGRIDIDAAGDNPTEEGLDRRYIGRMGLDAREDNYRTLLLDWRAPMARPFYLATTAQPEGVHTRRQIRMTGRTVTEVNDEALDGPGVREEEAGVASESALYFAIQRARTGHMSSIVETIQREQDEIIRDNTRGVMVVEGGPGTGKTAVALHRVAYLLYTHRELLSSTGVLIVGPNTNFLDYISRVLPELGETGVVLSTIGDLFPGITPIHTEGLLGREIKGSEAMAEILNAAVKDYQQVPNVPRDITVDGLPLTITPSMVKRARTRAHRARKPHNQAREAFIEHFVEDLAQEMANKVGTDPLGGENLLSRADVDQFHDDLANDESVINCIDVFWPELDPSEVLAALLSSRELIASAARGYDEETQAALYRPDGYAWTASDTALLDELAVLVGLPNPEEKKAAKEAEWRAQIADAEDALDILSSSESTDNDDDMFEAEILSAHDVIDAETLAQRQKVQDTRTTAERAREDHTWAFGHIIVDEAQELTPMEWRMLFRRCPSRWMTLVGDTSQTSSPAGVDDWGEALEPFVAQRFRHHLLTVNYRTPEPITELANGLLASIDPDAIPAFAIRDGVPVRRLDDAGYTPGIFTEEDGRLTAVIDATNAESVKGLEFDNVVVLNPLEIVATSPQGLQNLYVCITRATQTLTLVGDTGDLI</sequence>
<dbReference type="RefSeq" id="WP_121927904.1">
    <property type="nucleotide sequence ID" value="NZ_JAACBT010000019.1"/>
</dbReference>
<dbReference type="AlphaFoldDB" id="A0A3M0GCR5"/>
<dbReference type="GO" id="GO:0000725">
    <property type="term" value="P:recombinational repair"/>
    <property type="evidence" value="ECO:0007669"/>
    <property type="project" value="TreeGrafter"/>
</dbReference>
<dbReference type="GO" id="GO:0003677">
    <property type="term" value="F:DNA binding"/>
    <property type="evidence" value="ECO:0007669"/>
    <property type="project" value="InterPro"/>
</dbReference>
<dbReference type="InterPro" id="IPR014016">
    <property type="entry name" value="UvrD-like_ATP-bd"/>
</dbReference>
<dbReference type="GO" id="GO:0005524">
    <property type="term" value="F:ATP binding"/>
    <property type="evidence" value="ECO:0007669"/>
    <property type="project" value="UniProtKB-UniRule"/>
</dbReference>
<evidence type="ECO:0000256" key="1">
    <source>
        <dbReference type="ARBA" id="ARBA00022741"/>
    </source>
</evidence>
<feature type="domain" description="UvrD-like helicase ATP-binding" evidence="7">
    <location>
        <begin position="219"/>
        <end position="645"/>
    </location>
</feature>
<evidence type="ECO:0000313" key="9">
    <source>
        <dbReference type="Proteomes" id="UP000270649"/>
    </source>
</evidence>
<dbReference type="EMBL" id="REGC01000008">
    <property type="protein sequence ID" value="RMB59373.1"/>
    <property type="molecule type" value="Genomic_DNA"/>
</dbReference>
<comment type="caution">
    <text evidence="8">The sequence shown here is derived from an EMBL/GenBank/DDBJ whole genome shotgun (WGS) entry which is preliminary data.</text>
</comment>
<proteinExistence type="predicted"/>
<evidence type="ECO:0000256" key="5">
    <source>
        <dbReference type="PROSITE-ProRule" id="PRU00560"/>
    </source>
</evidence>
<dbReference type="GO" id="GO:0043138">
    <property type="term" value="F:3'-5' DNA helicase activity"/>
    <property type="evidence" value="ECO:0007669"/>
    <property type="project" value="TreeGrafter"/>
</dbReference>
<organism evidence="8 9">
    <name type="scientific">Corynebacterium macginleyi</name>
    <dbReference type="NCBI Taxonomy" id="38290"/>
    <lineage>
        <taxon>Bacteria</taxon>
        <taxon>Bacillati</taxon>
        <taxon>Actinomycetota</taxon>
        <taxon>Actinomycetes</taxon>
        <taxon>Mycobacteriales</taxon>
        <taxon>Corynebacteriaceae</taxon>
        <taxon>Corynebacterium</taxon>
    </lineage>
</organism>
<dbReference type="InterPro" id="IPR027417">
    <property type="entry name" value="P-loop_NTPase"/>
</dbReference>
<evidence type="ECO:0000256" key="3">
    <source>
        <dbReference type="ARBA" id="ARBA00022806"/>
    </source>
</evidence>
<feature type="binding site" evidence="5">
    <location>
        <begin position="240"/>
        <end position="247"/>
    </location>
    <ligand>
        <name>ATP</name>
        <dbReference type="ChEBI" id="CHEBI:30616"/>
    </ligand>
</feature>
<feature type="compositionally biased region" description="Low complexity" evidence="6">
    <location>
        <begin position="1"/>
        <end position="22"/>
    </location>
</feature>
<dbReference type="PROSITE" id="PS51198">
    <property type="entry name" value="UVRD_HELICASE_ATP_BIND"/>
    <property type="match status" value="1"/>
</dbReference>
<dbReference type="GO" id="GO:0005829">
    <property type="term" value="C:cytosol"/>
    <property type="evidence" value="ECO:0007669"/>
    <property type="project" value="TreeGrafter"/>
</dbReference>
<keyword evidence="2 5" id="KW-0378">Hydrolase</keyword>
<reference evidence="8 9" key="1">
    <citation type="submission" date="2018-10" db="EMBL/GenBank/DDBJ databases">
        <title>Corynebacterium macginleyi genome sequencing and assembly of the type strain and two clinical samples.</title>
        <authorList>
            <person name="Bernier A.-M."/>
            <person name="Bernard K."/>
        </authorList>
    </citation>
    <scope>NUCLEOTIDE SEQUENCE [LARGE SCALE GENOMIC DNA]</scope>
    <source>
        <strain evidence="8 9">NML 120205</strain>
    </source>
</reference>